<evidence type="ECO:0000313" key="3">
    <source>
        <dbReference type="EMBL" id="MDT2512869.1"/>
    </source>
</evidence>
<dbReference type="SUPFAM" id="SSF50118">
    <property type="entry name" value="Cell growth inhibitor/plasmid maintenance toxic component"/>
    <property type="match status" value="1"/>
</dbReference>
<dbReference type="EMBL" id="JARPWY010000002">
    <property type="protein sequence ID" value="MDT2512869.1"/>
    <property type="molecule type" value="Genomic_DNA"/>
</dbReference>
<dbReference type="PANTHER" id="PTHR33988">
    <property type="entry name" value="ENDORIBONUCLEASE MAZF-RELATED"/>
    <property type="match status" value="1"/>
</dbReference>
<sequence length="113" mass="13142">MVEKKIFSDLQQGDILFLDFDPTKGHEQRGYRPCIVLTKSIRFLNYMFGVAPITSNSRSFPLHIPLPETMEVKGNVLLEHHRMVDLETRTFKFVETAPPEFIEECVAKLKLLY</sequence>
<dbReference type="Proteomes" id="UP001264335">
    <property type="component" value="Unassembled WGS sequence"/>
</dbReference>
<dbReference type="InterPro" id="IPR011067">
    <property type="entry name" value="Plasmid_toxin/cell-grow_inhib"/>
</dbReference>
<dbReference type="PANTHER" id="PTHR33988:SF3">
    <property type="entry name" value="ENDORIBONUCLEASE TOXIN CHPB-RELATED"/>
    <property type="match status" value="1"/>
</dbReference>
<name>A0ABD5F425_ENTAV</name>
<dbReference type="AlphaFoldDB" id="A0ABD5F425"/>
<evidence type="ECO:0000256" key="2">
    <source>
        <dbReference type="ARBA" id="ARBA00022649"/>
    </source>
</evidence>
<comment type="similarity">
    <text evidence="1">Belongs to the PemK/MazF family.</text>
</comment>
<gene>
    <name evidence="3" type="ORF">P7D79_01360</name>
</gene>
<keyword evidence="2" id="KW-1277">Toxin-antitoxin system</keyword>
<dbReference type="RefSeq" id="WP_244299263.1">
    <property type="nucleotide sequence ID" value="NZ_CABGUH010000073.1"/>
</dbReference>
<reference evidence="3 4" key="1">
    <citation type="submission" date="2023-03" db="EMBL/GenBank/DDBJ databases">
        <authorList>
            <person name="Shen W."/>
            <person name="Cai J."/>
        </authorList>
    </citation>
    <scope>NUCLEOTIDE SEQUENCE [LARGE SCALE GENOMIC DNA]</scope>
    <source>
        <strain evidence="3 4">Y2</strain>
    </source>
</reference>
<dbReference type="Gene3D" id="2.30.30.110">
    <property type="match status" value="1"/>
</dbReference>
<evidence type="ECO:0000256" key="1">
    <source>
        <dbReference type="ARBA" id="ARBA00007521"/>
    </source>
</evidence>
<dbReference type="Pfam" id="PF02452">
    <property type="entry name" value="PemK_toxin"/>
    <property type="match status" value="1"/>
</dbReference>
<dbReference type="InterPro" id="IPR003477">
    <property type="entry name" value="PemK-like"/>
</dbReference>
<accession>A0ABD5F425</accession>
<evidence type="ECO:0000313" key="4">
    <source>
        <dbReference type="Proteomes" id="UP001264335"/>
    </source>
</evidence>
<proteinExistence type="inferred from homology"/>
<comment type="caution">
    <text evidence="3">The sequence shown here is derived from an EMBL/GenBank/DDBJ whole genome shotgun (WGS) entry which is preliminary data.</text>
</comment>
<protein>
    <submittedName>
        <fullName evidence="3">Type II toxin-antitoxin system PemK/MazF family toxin</fullName>
    </submittedName>
</protein>
<organism evidence="3 4">
    <name type="scientific">Enterococcus avium</name>
    <name type="common">Streptococcus avium</name>
    <dbReference type="NCBI Taxonomy" id="33945"/>
    <lineage>
        <taxon>Bacteria</taxon>
        <taxon>Bacillati</taxon>
        <taxon>Bacillota</taxon>
        <taxon>Bacilli</taxon>
        <taxon>Lactobacillales</taxon>
        <taxon>Enterococcaceae</taxon>
        <taxon>Enterococcus</taxon>
    </lineage>
</organism>